<evidence type="ECO:0000313" key="2">
    <source>
        <dbReference type="Proteomes" id="UP000316426"/>
    </source>
</evidence>
<protein>
    <recommendedName>
        <fullName evidence="3">Acyl carrier protein phosphodiesterase</fullName>
    </recommendedName>
</protein>
<reference evidence="1 2" key="1">
    <citation type="submission" date="2019-02" db="EMBL/GenBank/DDBJ databases">
        <title>Deep-cultivation of Planctomycetes and their phenomic and genomic characterization uncovers novel biology.</title>
        <authorList>
            <person name="Wiegand S."/>
            <person name="Jogler M."/>
            <person name="Boedeker C."/>
            <person name="Pinto D."/>
            <person name="Vollmers J."/>
            <person name="Rivas-Marin E."/>
            <person name="Kohn T."/>
            <person name="Peeters S.H."/>
            <person name="Heuer A."/>
            <person name="Rast P."/>
            <person name="Oberbeckmann S."/>
            <person name="Bunk B."/>
            <person name="Jeske O."/>
            <person name="Meyerdierks A."/>
            <person name="Storesund J.E."/>
            <person name="Kallscheuer N."/>
            <person name="Luecker S."/>
            <person name="Lage O.M."/>
            <person name="Pohl T."/>
            <person name="Merkel B.J."/>
            <person name="Hornburger P."/>
            <person name="Mueller R.-W."/>
            <person name="Bruemmer F."/>
            <person name="Labrenz M."/>
            <person name="Spormann A.M."/>
            <person name="Op den Camp H."/>
            <person name="Overmann J."/>
            <person name="Amann R."/>
            <person name="Jetten M.S.M."/>
            <person name="Mascher T."/>
            <person name="Medema M.H."/>
            <person name="Devos D.P."/>
            <person name="Kaster A.-K."/>
            <person name="Ovreas L."/>
            <person name="Rohde M."/>
            <person name="Galperin M.Y."/>
            <person name="Jogler C."/>
        </authorList>
    </citation>
    <scope>NUCLEOTIDE SEQUENCE [LARGE SCALE GENOMIC DNA]</scope>
    <source>
        <strain evidence="1 2">Spa11</strain>
    </source>
</reference>
<organism evidence="1 2">
    <name type="scientific">Botrimarina mediterranea</name>
    <dbReference type="NCBI Taxonomy" id="2528022"/>
    <lineage>
        <taxon>Bacteria</taxon>
        <taxon>Pseudomonadati</taxon>
        <taxon>Planctomycetota</taxon>
        <taxon>Planctomycetia</taxon>
        <taxon>Pirellulales</taxon>
        <taxon>Lacipirellulaceae</taxon>
        <taxon>Botrimarina</taxon>
    </lineage>
</organism>
<dbReference type="AlphaFoldDB" id="A0A518K406"/>
<name>A0A518K406_9BACT</name>
<dbReference type="Proteomes" id="UP000316426">
    <property type="component" value="Chromosome"/>
</dbReference>
<dbReference type="EMBL" id="CP036349">
    <property type="protein sequence ID" value="QDV72531.1"/>
    <property type="molecule type" value="Genomic_DNA"/>
</dbReference>
<keyword evidence="2" id="KW-1185">Reference proteome</keyword>
<accession>A0A518K406</accession>
<dbReference type="KEGG" id="bmei:Spa11_07090"/>
<gene>
    <name evidence="1" type="ORF">Spa11_07090</name>
</gene>
<evidence type="ECO:0000313" key="1">
    <source>
        <dbReference type="EMBL" id="QDV72531.1"/>
    </source>
</evidence>
<evidence type="ECO:0008006" key="3">
    <source>
        <dbReference type="Google" id="ProtNLM"/>
    </source>
</evidence>
<dbReference type="RefSeq" id="WP_197529707.1">
    <property type="nucleotide sequence ID" value="NZ_CP036349.1"/>
</dbReference>
<proteinExistence type="predicted"/>
<sequence>MNYLAHAWSFLRNGSADPYELAGVAVPDWLGVASRRTKCRSRDAAPHLDSENAQLAALARGVCRHHADDAWFHESPAFGALSLGFAKTVREALGESTSMRPWFLGHILVEMLLDDELARREPGLLDWYYELMTHVDGAWVAASIERMAQRDVGDLALFVERYVEVRFLADYRDDDALVMRLNQVMQRVRLDKLPAAFTPLLAGFRGAVAASFDELVVDPDLVGKTPVALETGGSVSA</sequence>